<feature type="region of interest" description="Disordered" evidence="6">
    <location>
        <begin position="65"/>
        <end position="85"/>
    </location>
</feature>
<evidence type="ECO:0000313" key="9">
    <source>
        <dbReference type="Proteomes" id="UP000824540"/>
    </source>
</evidence>
<keyword evidence="9" id="KW-1185">Reference proteome</keyword>
<protein>
    <recommendedName>
        <fullName evidence="7">Transcription factor Elf N-terminal domain-containing protein</fullName>
    </recommendedName>
</protein>
<evidence type="ECO:0000259" key="7">
    <source>
        <dbReference type="Pfam" id="PF12310"/>
    </source>
</evidence>
<gene>
    <name evidence="8" type="ORF">JZ751_004194</name>
</gene>
<keyword evidence="4" id="KW-0804">Transcription</keyword>
<evidence type="ECO:0000256" key="1">
    <source>
        <dbReference type="ARBA" id="ARBA00004123"/>
    </source>
</evidence>
<reference evidence="8" key="1">
    <citation type="thesis" date="2021" institute="BYU ScholarsArchive" country="Provo, UT, USA">
        <title>Applications of and Algorithms for Genome Assembly and Genomic Analyses with an Emphasis on Marine Teleosts.</title>
        <authorList>
            <person name="Pickett B.D."/>
        </authorList>
    </citation>
    <scope>NUCLEOTIDE SEQUENCE</scope>
    <source>
        <strain evidence="8">HI-2016</strain>
    </source>
</reference>
<dbReference type="EMBL" id="JAFBMS010001103">
    <property type="protein sequence ID" value="KAG9329553.1"/>
    <property type="molecule type" value="Genomic_DNA"/>
</dbReference>
<feature type="domain" description="Transcription factor Elf N-terminal" evidence="7">
    <location>
        <begin position="4"/>
        <end position="76"/>
    </location>
</feature>
<dbReference type="InterPro" id="IPR022084">
    <property type="entry name" value="TF_Elf_N"/>
</dbReference>
<dbReference type="Pfam" id="PF12310">
    <property type="entry name" value="Elf-1_N"/>
    <property type="match status" value="1"/>
</dbReference>
<evidence type="ECO:0000256" key="6">
    <source>
        <dbReference type="SAM" id="MobiDB-lite"/>
    </source>
</evidence>
<comment type="caution">
    <text evidence="8">The sequence shown here is derived from an EMBL/GenBank/DDBJ whole genome shotgun (WGS) entry which is preliminary data.</text>
</comment>
<comment type="subcellular location">
    <subcellularLocation>
        <location evidence="1">Nucleus</location>
    </subcellularLocation>
</comment>
<proteinExistence type="predicted"/>
<dbReference type="Proteomes" id="UP000824540">
    <property type="component" value="Unassembled WGS sequence"/>
</dbReference>
<keyword evidence="3" id="KW-0805">Transcription regulation</keyword>
<dbReference type="GO" id="GO:0045893">
    <property type="term" value="P:positive regulation of DNA-templated transcription"/>
    <property type="evidence" value="ECO:0007669"/>
    <property type="project" value="UniProtKB-ARBA"/>
</dbReference>
<evidence type="ECO:0000256" key="5">
    <source>
        <dbReference type="ARBA" id="ARBA00023242"/>
    </source>
</evidence>
<dbReference type="AlphaFoldDB" id="A0A8T2MPP3"/>
<sequence>MTSVVVVDSGGPAVEYVSTTDNPHQRSEPRLISLLRSRLISSGNEQGLVLVYDDETYLMQDVAEEQEVETEVTETASSYMERHRS</sequence>
<evidence type="ECO:0000256" key="3">
    <source>
        <dbReference type="ARBA" id="ARBA00023015"/>
    </source>
</evidence>
<organism evidence="8 9">
    <name type="scientific">Albula glossodonta</name>
    <name type="common">roundjaw bonefish</name>
    <dbReference type="NCBI Taxonomy" id="121402"/>
    <lineage>
        <taxon>Eukaryota</taxon>
        <taxon>Metazoa</taxon>
        <taxon>Chordata</taxon>
        <taxon>Craniata</taxon>
        <taxon>Vertebrata</taxon>
        <taxon>Euteleostomi</taxon>
        <taxon>Actinopterygii</taxon>
        <taxon>Neopterygii</taxon>
        <taxon>Teleostei</taxon>
        <taxon>Albuliformes</taxon>
        <taxon>Albulidae</taxon>
        <taxon>Albula</taxon>
    </lineage>
</organism>
<evidence type="ECO:0000256" key="4">
    <source>
        <dbReference type="ARBA" id="ARBA00023163"/>
    </source>
</evidence>
<dbReference type="GO" id="GO:0005634">
    <property type="term" value="C:nucleus"/>
    <property type="evidence" value="ECO:0007669"/>
    <property type="project" value="UniProtKB-SubCell"/>
</dbReference>
<keyword evidence="2" id="KW-0597">Phosphoprotein</keyword>
<evidence type="ECO:0000313" key="8">
    <source>
        <dbReference type="EMBL" id="KAG9329553.1"/>
    </source>
</evidence>
<keyword evidence="5" id="KW-0539">Nucleus</keyword>
<evidence type="ECO:0000256" key="2">
    <source>
        <dbReference type="ARBA" id="ARBA00022553"/>
    </source>
</evidence>
<name>A0A8T2MPP3_9TELE</name>
<accession>A0A8T2MPP3</accession>